<keyword evidence="2" id="KW-1185">Reference proteome</keyword>
<evidence type="ECO:0000313" key="1">
    <source>
        <dbReference type="EMBL" id="CAH8309984.1"/>
    </source>
</evidence>
<dbReference type="PANTHER" id="PTHR37897:SF1">
    <property type="entry name" value="DUF3741 DOMAIN-CONTAINING PROTEIN"/>
    <property type="match status" value="1"/>
</dbReference>
<dbReference type="Proteomes" id="UP001642260">
    <property type="component" value="Unassembled WGS sequence"/>
</dbReference>
<reference evidence="1 2" key="1">
    <citation type="submission" date="2022-03" db="EMBL/GenBank/DDBJ databases">
        <authorList>
            <person name="Macdonald S."/>
            <person name="Ahmed S."/>
            <person name="Newling K."/>
        </authorList>
    </citation>
    <scope>NUCLEOTIDE SEQUENCE [LARGE SCALE GENOMIC DNA]</scope>
</reference>
<protein>
    <submittedName>
        <fullName evidence="1">Uncharacterized protein</fullName>
    </submittedName>
</protein>
<organism evidence="1 2">
    <name type="scientific">Eruca vesicaria subsp. sativa</name>
    <name type="common">Garden rocket</name>
    <name type="synonym">Eruca sativa</name>
    <dbReference type="NCBI Taxonomy" id="29727"/>
    <lineage>
        <taxon>Eukaryota</taxon>
        <taxon>Viridiplantae</taxon>
        <taxon>Streptophyta</taxon>
        <taxon>Embryophyta</taxon>
        <taxon>Tracheophyta</taxon>
        <taxon>Spermatophyta</taxon>
        <taxon>Magnoliopsida</taxon>
        <taxon>eudicotyledons</taxon>
        <taxon>Gunneridae</taxon>
        <taxon>Pentapetalae</taxon>
        <taxon>rosids</taxon>
        <taxon>malvids</taxon>
        <taxon>Brassicales</taxon>
        <taxon>Brassicaceae</taxon>
        <taxon>Brassiceae</taxon>
        <taxon>Eruca</taxon>
    </lineage>
</organism>
<comment type="caution">
    <text evidence="1">The sequence shown here is derived from an EMBL/GenBank/DDBJ whole genome shotgun (WGS) entry which is preliminary data.</text>
</comment>
<proteinExistence type="predicted"/>
<gene>
    <name evidence="1" type="ORF">ERUC_LOCUS5591</name>
</gene>
<name>A0ABC8J889_ERUVS</name>
<dbReference type="PANTHER" id="PTHR37897">
    <property type="entry name" value="DNAK FAMILY PROTEIN"/>
    <property type="match status" value="1"/>
</dbReference>
<accession>A0ABC8J889</accession>
<dbReference type="AlphaFoldDB" id="A0ABC8J889"/>
<evidence type="ECO:0000313" key="2">
    <source>
        <dbReference type="Proteomes" id="UP001642260"/>
    </source>
</evidence>
<sequence length="99" mass="11230">MKRCIFQTHATTFSYPKILFEELGYVNLTTALLINGTTMMITYISPMSCVNSSDILKLARNTLNQYPRFWLDGKDAISWGLCSRESVKGGEIRRSTLTV</sequence>
<dbReference type="EMBL" id="CAKOAT010071155">
    <property type="protein sequence ID" value="CAH8309984.1"/>
    <property type="molecule type" value="Genomic_DNA"/>
</dbReference>